<gene>
    <name evidence="3" type="ORF">EGW08_016295</name>
</gene>
<feature type="domain" description="VWFC" evidence="2">
    <location>
        <begin position="35"/>
        <end position="98"/>
    </location>
</feature>
<organism evidence="3 4">
    <name type="scientific">Elysia chlorotica</name>
    <name type="common">Eastern emerald elysia</name>
    <name type="synonym">Sea slug</name>
    <dbReference type="NCBI Taxonomy" id="188477"/>
    <lineage>
        <taxon>Eukaryota</taxon>
        <taxon>Metazoa</taxon>
        <taxon>Spiralia</taxon>
        <taxon>Lophotrochozoa</taxon>
        <taxon>Mollusca</taxon>
        <taxon>Gastropoda</taxon>
        <taxon>Heterobranchia</taxon>
        <taxon>Euthyneura</taxon>
        <taxon>Panpulmonata</taxon>
        <taxon>Sacoglossa</taxon>
        <taxon>Placobranchoidea</taxon>
        <taxon>Plakobranchidae</taxon>
        <taxon>Elysia</taxon>
    </lineage>
</organism>
<keyword evidence="1" id="KW-0732">Signal</keyword>
<dbReference type="EMBL" id="RQTK01000698">
    <property type="protein sequence ID" value="RUS75949.1"/>
    <property type="molecule type" value="Genomic_DNA"/>
</dbReference>
<name>A0A433T307_ELYCH</name>
<evidence type="ECO:0000313" key="4">
    <source>
        <dbReference type="Proteomes" id="UP000271974"/>
    </source>
</evidence>
<reference evidence="3 4" key="1">
    <citation type="submission" date="2019-01" db="EMBL/GenBank/DDBJ databases">
        <title>A draft genome assembly of the solar-powered sea slug Elysia chlorotica.</title>
        <authorList>
            <person name="Cai H."/>
            <person name="Li Q."/>
            <person name="Fang X."/>
            <person name="Li J."/>
            <person name="Curtis N.E."/>
            <person name="Altenburger A."/>
            <person name="Shibata T."/>
            <person name="Feng M."/>
            <person name="Maeda T."/>
            <person name="Schwartz J.A."/>
            <person name="Shigenobu S."/>
            <person name="Lundholm N."/>
            <person name="Nishiyama T."/>
            <person name="Yang H."/>
            <person name="Hasebe M."/>
            <person name="Li S."/>
            <person name="Pierce S.K."/>
            <person name="Wang J."/>
        </authorList>
    </citation>
    <scope>NUCLEOTIDE SEQUENCE [LARGE SCALE GENOMIC DNA]</scope>
    <source>
        <strain evidence="3">EC2010</strain>
        <tissue evidence="3">Whole organism of an adult</tissue>
    </source>
</reference>
<dbReference type="SUPFAM" id="SSF57603">
    <property type="entry name" value="FnI-like domain"/>
    <property type="match status" value="1"/>
</dbReference>
<dbReference type="SMART" id="SM00214">
    <property type="entry name" value="VWC"/>
    <property type="match status" value="1"/>
</dbReference>
<dbReference type="Proteomes" id="UP000271974">
    <property type="component" value="Unassembled WGS sequence"/>
</dbReference>
<comment type="caution">
    <text evidence="3">The sequence shown here is derived from an EMBL/GenBank/DDBJ whole genome shotgun (WGS) entry which is preliminary data.</text>
</comment>
<keyword evidence="4" id="KW-1185">Reference proteome</keyword>
<dbReference type="PROSITE" id="PS50184">
    <property type="entry name" value="VWFC_2"/>
    <property type="match status" value="1"/>
</dbReference>
<dbReference type="Gene3D" id="6.20.200.20">
    <property type="match status" value="1"/>
</dbReference>
<evidence type="ECO:0000256" key="1">
    <source>
        <dbReference type="SAM" id="SignalP"/>
    </source>
</evidence>
<dbReference type="InterPro" id="IPR001007">
    <property type="entry name" value="VWF_dom"/>
</dbReference>
<feature type="chain" id="PRO_5019573907" description="VWFC domain-containing protein" evidence="1">
    <location>
        <begin position="18"/>
        <end position="100"/>
    </location>
</feature>
<sequence>MQAVVGLTLILVGLTFAVPRSPLFVEYTPEKDSNKPCTLPDGSTLPIGETVQPDPCMHCTCLIAGWDAACATAMCALPLCELPHVVTYSKDHCCPYCAVP</sequence>
<proteinExistence type="predicted"/>
<evidence type="ECO:0000313" key="3">
    <source>
        <dbReference type="EMBL" id="RUS75949.1"/>
    </source>
</evidence>
<evidence type="ECO:0000259" key="2">
    <source>
        <dbReference type="PROSITE" id="PS50184"/>
    </source>
</evidence>
<accession>A0A433T307</accession>
<protein>
    <recommendedName>
        <fullName evidence="2">VWFC domain-containing protein</fullName>
    </recommendedName>
</protein>
<dbReference type="AlphaFoldDB" id="A0A433T307"/>
<feature type="signal peptide" evidence="1">
    <location>
        <begin position="1"/>
        <end position="17"/>
    </location>
</feature>
<dbReference type="Pfam" id="PF23334">
    <property type="entry name" value="VWC2L_2nd"/>
    <property type="match status" value="1"/>
</dbReference>